<dbReference type="RefSeq" id="WP_129002158.1">
    <property type="nucleotide sequence ID" value="NZ_SDHZ01000001.1"/>
</dbReference>
<dbReference type="EMBL" id="SDHZ01000001">
    <property type="protein sequence ID" value="RXK86408.1"/>
    <property type="molecule type" value="Genomic_DNA"/>
</dbReference>
<dbReference type="PANTHER" id="PTHR36504">
    <property type="entry name" value="LIPOPOLYSACCHARIDE EXPORT SYSTEM PROTEIN LPTA"/>
    <property type="match status" value="1"/>
</dbReference>
<comment type="caution">
    <text evidence="4">The sequence shown here is derived from an EMBL/GenBank/DDBJ whole genome shotgun (WGS) entry which is preliminary data.</text>
</comment>
<dbReference type="Gene3D" id="2.60.450.10">
    <property type="entry name" value="Lipopolysaccharide (LPS) transport protein A like domain"/>
    <property type="match status" value="2"/>
</dbReference>
<reference evidence="4 5" key="1">
    <citation type="submission" date="2019-01" db="EMBL/GenBank/DDBJ databases">
        <title>Filimonas sp. strain TTM-71.</title>
        <authorList>
            <person name="Chen W.-M."/>
        </authorList>
    </citation>
    <scope>NUCLEOTIDE SEQUENCE [LARGE SCALE GENOMIC DNA]</scope>
    <source>
        <strain evidence="4 5">TTM-71</strain>
    </source>
</reference>
<organism evidence="4 5">
    <name type="scientific">Filimonas effusa</name>
    <dbReference type="NCBI Taxonomy" id="2508721"/>
    <lineage>
        <taxon>Bacteria</taxon>
        <taxon>Pseudomonadati</taxon>
        <taxon>Bacteroidota</taxon>
        <taxon>Chitinophagia</taxon>
        <taxon>Chitinophagales</taxon>
        <taxon>Chitinophagaceae</taxon>
        <taxon>Filimonas</taxon>
    </lineage>
</organism>
<evidence type="ECO:0000313" key="5">
    <source>
        <dbReference type="Proteomes" id="UP000290545"/>
    </source>
</evidence>
<accession>A0A4Q1DBU4</accession>
<evidence type="ECO:0000256" key="2">
    <source>
        <dbReference type="SAM" id="SignalP"/>
    </source>
</evidence>
<dbReference type="GO" id="GO:0030288">
    <property type="term" value="C:outer membrane-bounded periplasmic space"/>
    <property type="evidence" value="ECO:0007669"/>
    <property type="project" value="TreeGrafter"/>
</dbReference>
<dbReference type="Proteomes" id="UP000290545">
    <property type="component" value="Unassembled WGS sequence"/>
</dbReference>
<dbReference type="AlphaFoldDB" id="A0A4Q1DBU4"/>
<gene>
    <name evidence="4" type="ORF">ESB13_06275</name>
</gene>
<keyword evidence="5" id="KW-1185">Reference proteome</keyword>
<dbReference type="OrthoDB" id="9805931at2"/>
<proteinExistence type="predicted"/>
<dbReference type="Pfam" id="PF13100">
    <property type="entry name" value="OstA_2"/>
    <property type="match status" value="1"/>
</dbReference>
<dbReference type="InterPro" id="IPR052037">
    <property type="entry name" value="LPS_export_LptA"/>
</dbReference>
<dbReference type="PANTHER" id="PTHR36504:SF1">
    <property type="entry name" value="LIPOPOLYSACCHARIDE EXPORT SYSTEM PROTEIN LPTA"/>
    <property type="match status" value="1"/>
</dbReference>
<sequence>MNRLHHLLLCSLLVMTTQALHAQNPVHADSSAAKKLVIIEHAERFSFEQKDTAQFHMAAGKVKMIQEKTVFYCDSVAINETTKVLEAFGNVHINDNDSVHTYSDYLRYNSRDKKAFLKGNVKLTDGKGTLTTPTLDYDVNTKTGIYTQGGKLVSEKSVLTSREGYYYGETRDVYFKKKVVMTDPETTVKTDTLLFNTFTRKAIFTVPTDIVSKNGSVVKTSDGYYDFNTKRSYFGKRSTLKDSTGVSLIADEIANDDSTGYGEARGRVIYKDSVQGTTLLANNVKSNKKDNSFLATEQPIMILKQEKDSIFIAADTFYSAKLSDLITYRYVPNVRDSGRLNDSILHAPLDSNNNRFIEAWNHVRIFSDSLQAAGDSLFYSLGDTTFRLFRSPIVWAQDSQVTGDTIYIYTANKKPERMFVFDNAMMLNKVTKSNFYNQVRGRNMNGFFKEGNIDFMRVKGSQAESIYYSTDEEDKFIGVNKSSADLIELYFAERKPDQVKLITAVKGTLYPMNQADHEGLKLRGFKWQEDRRPKTGLSLFGN</sequence>
<dbReference type="GO" id="GO:0015920">
    <property type="term" value="P:lipopolysaccharide transport"/>
    <property type="evidence" value="ECO:0007669"/>
    <property type="project" value="TreeGrafter"/>
</dbReference>
<feature type="signal peptide" evidence="2">
    <location>
        <begin position="1"/>
        <end position="22"/>
    </location>
</feature>
<name>A0A4Q1DBU4_9BACT</name>
<keyword evidence="1 2" id="KW-0732">Signal</keyword>
<evidence type="ECO:0000313" key="4">
    <source>
        <dbReference type="EMBL" id="RXK86408.1"/>
    </source>
</evidence>
<dbReference type="InterPro" id="IPR005653">
    <property type="entry name" value="OstA-like_N"/>
</dbReference>
<feature type="chain" id="PRO_5020609087" description="Organic solvent tolerance-like N-terminal domain-containing protein" evidence="2">
    <location>
        <begin position="23"/>
        <end position="542"/>
    </location>
</feature>
<evidence type="ECO:0000259" key="3">
    <source>
        <dbReference type="Pfam" id="PF13100"/>
    </source>
</evidence>
<evidence type="ECO:0000256" key="1">
    <source>
        <dbReference type="ARBA" id="ARBA00022729"/>
    </source>
</evidence>
<dbReference type="GO" id="GO:0009279">
    <property type="term" value="C:cell outer membrane"/>
    <property type="evidence" value="ECO:0007669"/>
    <property type="project" value="TreeGrafter"/>
</dbReference>
<protein>
    <recommendedName>
        <fullName evidence="3">Organic solvent tolerance-like N-terminal domain-containing protein</fullName>
    </recommendedName>
</protein>
<feature type="domain" description="Organic solvent tolerance-like N-terminal" evidence="3">
    <location>
        <begin position="34"/>
        <end position="191"/>
    </location>
</feature>
<dbReference type="GO" id="GO:0017089">
    <property type="term" value="F:glycolipid transfer activity"/>
    <property type="evidence" value="ECO:0007669"/>
    <property type="project" value="TreeGrafter"/>
</dbReference>